<keyword evidence="4 9" id="KW-0808">Transferase</keyword>
<comment type="subcellular location">
    <subcellularLocation>
        <location evidence="9">Cytoplasm</location>
    </subcellularLocation>
</comment>
<feature type="binding site" evidence="9">
    <location>
        <position position="157"/>
    </location>
    <ligand>
        <name>substrate</name>
    </ligand>
</feature>
<dbReference type="NCBIfam" id="TIGR00508">
    <property type="entry name" value="bioA"/>
    <property type="match status" value="1"/>
</dbReference>
<feature type="modified residue" description="N6-(pyridoxal phosphate)lysine" evidence="9">
    <location>
        <position position="287"/>
    </location>
</feature>
<dbReference type="InterPro" id="IPR015424">
    <property type="entry name" value="PyrdxlP-dep_Trfase"/>
</dbReference>
<evidence type="ECO:0000256" key="7">
    <source>
        <dbReference type="ARBA" id="ARBA00022898"/>
    </source>
</evidence>
<feature type="binding site" evidence="9">
    <location>
        <begin position="321"/>
        <end position="322"/>
    </location>
    <ligand>
        <name>pyridoxal 5'-phosphate</name>
        <dbReference type="ChEBI" id="CHEBI:597326"/>
    </ligand>
</feature>
<comment type="function">
    <text evidence="9">Catalyzes the transfer of the alpha-amino group from S-adenosyl-L-methionine (SAM) to 7-keto-8-aminopelargonic acid (KAPA) to form 7,8-diaminopelargonic acid (DAPA). It is the only aminotransferase known to utilize SAM as an amino donor.</text>
</comment>
<dbReference type="InterPro" id="IPR005814">
    <property type="entry name" value="Aminotrans_3"/>
</dbReference>
<evidence type="ECO:0000256" key="5">
    <source>
        <dbReference type="ARBA" id="ARBA00022691"/>
    </source>
</evidence>
<evidence type="ECO:0000256" key="3">
    <source>
        <dbReference type="ARBA" id="ARBA00022576"/>
    </source>
</evidence>
<comment type="cofactor">
    <cofactor evidence="1 9">
        <name>pyridoxal 5'-phosphate</name>
        <dbReference type="ChEBI" id="CHEBI:597326"/>
    </cofactor>
</comment>
<feature type="site" description="Participates in the substrate recognition with KAPA and in a stacking interaction with the adenine ring of SAM" evidence="9">
    <location>
        <position position="30"/>
    </location>
</feature>
<evidence type="ECO:0000256" key="2">
    <source>
        <dbReference type="ARBA" id="ARBA00005063"/>
    </source>
</evidence>
<evidence type="ECO:0000256" key="6">
    <source>
        <dbReference type="ARBA" id="ARBA00022756"/>
    </source>
</evidence>
<reference evidence="10" key="2">
    <citation type="submission" date="2023-10" db="EMBL/GenBank/DDBJ databases">
        <authorList>
            <person name="Koga R."/>
            <person name="Fukatsu T."/>
        </authorList>
    </citation>
    <scope>NUCLEOTIDE SEQUENCE</scope>
    <source>
        <strain evidence="10">Kw-01</strain>
    </source>
</reference>
<evidence type="ECO:0000256" key="4">
    <source>
        <dbReference type="ARBA" id="ARBA00022679"/>
    </source>
</evidence>
<dbReference type="AlphaFoldDB" id="A0AAT9G4T2"/>
<dbReference type="NCBIfam" id="NF005940">
    <property type="entry name" value="PRK07986.1"/>
    <property type="match status" value="1"/>
</dbReference>
<dbReference type="CDD" id="cd00610">
    <property type="entry name" value="OAT_like"/>
    <property type="match status" value="1"/>
</dbReference>
<dbReference type="FunFam" id="3.40.640.10:FF:000041">
    <property type="entry name" value="Adenosylmethionine-8-amino-7-oxononanoate aminotransferase"/>
    <property type="match status" value="1"/>
</dbReference>
<evidence type="ECO:0000256" key="8">
    <source>
        <dbReference type="ARBA" id="ARBA00048449"/>
    </source>
</evidence>
<dbReference type="GO" id="GO:0030170">
    <property type="term" value="F:pyridoxal phosphate binding"/>
    <property type="evidence" value="ECO:0007669"/>
    <property type="project" value="UniProtKB-UniRule"/>
</dbReference>
<organism evidence="10">
    <name type="scientific">Candidatus Aschnera chinzeii</name>
    <dbReference type="NCBI Taxonomy" id="1485666"/>
    <lineage>
        <taxon>Bacteria</taxon>
        <taxon>Pseudomonadati</taxon>
        <taxon>Pseudomonadota</taxon>
        <taxon>Gammaproteobacteria</taxon>
        <taxon>Enterobacterales</taxon>
        <taxon>Enterobacteriaceae</taxon>
        <taxon>Candidatus Aschnera</taxon>
    </lineage>
</organism>
<proteinExistence type="inferred from homology"/>
<keyword evidence="7 9" id="KW-0663">Pyridoxal phosphate</keyword>
<evidence type="ECO:0000313" key="10">
    <source>
        <dbReference type="EMBL" id="BET44720.1"/>
    </source>
</evidence>
<dbReference type="PANTHER" id="PTHR42684">
    <property type="entry name" value="ADENOSYLMETHIONINE-8-AMINO-7-OXONONANOATE AMINOTRANSFERASE"/>
    <property type="match status" value="1"/>
</dbReference>
<name>A0AAT9G4T2_9ENTR</name>
<dbReference type="InterPro" id="IPR015421">
    <property type="entry name" value="PyrdxlP-dep_Trfase_major"/>
</dbReference>
<dbReference type="GO" id="GO:0005737">
    <property type="term" value="C:cytoplasm"/>
    <property type="evidence" value="ECO:0007669"/>
    <property type="project" value="UniProtKB-SubCell"/>
</dbReference>
<dbReference type="GO" id="GO:0009102">
    <property type="term" value="P:biotin biosynthetic process"/>
    <property type="evidence" value="ECO:0007669"/>
    <property type="project" value="UniProtKB-UniRule"/>
</dbReference>
<comment type="similarity">
    <text evidence="9">Belongs to the class-III pyridoxal-phosphate-dependent aminotransferase family. BioA subfamily.</text>
</comment>
<dbReference type="PROSITE" id="PS00600">
    <property type="entry name" value="AA_TRANSFER_CLASS_3"/>
    <property type="match status" value="1"/>
</dbReference>
<keyword evidence="6 9" id="KW-0093">Biotin biosynthesis</keyword>
<dbReference type="HAMAP" id="MF_00834">
    <property type="entry name" value="BioA"/>
    <property type="match status" value="1"/>
</dbReference>
<feature type="binding site" evidence="9">
    <location>
        <begin position="125"/>
        <end position="126"/>
    </location>
    <ligand>
        <name>pyridoxal 5'-phosphate</name>
        <dbReference type="ChEBI" id="CHEBI:597326"/>
    </ligand>
</feature>
<dbReference type="PANTHER" id="PTHR42684:SF17">
    <property type="entry name" value="ADENOSYLMETHIONINE-8-AMINO-7-OXONONANOATE AMINOTRANSFERASE"/>
    <property type="match status" value="1"/>
</dbReference>
<reference evidence="10" key="1">
    <citation type="journal article" date="2023" name="Front. Microbiol.">
        <title>Genome analysis of Candidatus Aschnera chinzeii, the bacterial endosymbiont of the blood-sucking bat fly Penicillidia jenynsii (Insecta: Diptera: Nycteribiidae).</title>
        <authorList>
            <person name="Koga R."/>
            <person name="Moriyama M."/>
            <person name="Nozaki T."/>
            <person name="Fukatsu T."/>
        </authorList>
    </citation>
    <scope>NUCLEOTIDE SEQUENCE</scope>
    <source>
        <strain evidence="10">Kw-01</strain>
    </source>
</reference>
<feature type="binding site" evidence="9">
    <location>
        <position position="65"/>
    </location>
    <ligand>
        <name>substrate</name>
    </ligand>
</feature>
<dbReference type="EC" id="2.6.1.62" evidence="9"/>
<dbReference type="InterPro" id="IPR049704">
    <property type="entry name" value="Aminotrans_3_PPA_site"/>
</dbReference>
<dbReference type="SUPFAM" id="SSF53383">
    <property type="entry name" value="PLP-dependent transferases"/>
    <property type="match status" value="1"/>
</dbReference>
<dbReference type="PIRSF" id="PIRSF000521">
    <property type="entry name" value="Transaminase_4ab_Lys_Orn"/>
    <property type="match status" value="1"/>
</dbReference>
<evidence type="ECO:0000256" key="9">
    <source>
        <dbReference type="HAMAP-Rule" id="MF_00834"/>
    </source>
</evidence>
<comment type="subunit">
    <text evidence="9">Homodimer.</text>
</comment>
<dbReference type="Gene3D" id="3.40.640.10">
    <property type="entry name" value="Type I PLP-dependent aspartate aminotransferase-like (Major domain)"/>
    <property type="match status" value="1"/>
</dbReference>
<comment type="catalytic activity">
    <reaction evidence="8 9">
        <text>(8S)-8-amino-7-oxononanoate + S-adenosyl-L-methionine = S-adenosyl-4-methylsulfanyl-2-oxobutanoate + (7R,8S)-7,8-diammoniononanoate</text>
        <dbReference type="Rhea" id="RHEA:16861"/>
        <dbReference type="ChEBI" id="CHEBI:16490"/>
        <dbReference type="ChEBI" id="CHEBI:59789"/>
        <dbReference type="ChEBI" id="CHEBI:149468"/>
        <dbReference type="ChEBI" id="CHEBI:149469"/>
        <dbReference type="EC" id="2.6.1.62"/>
    </reaction>
</comment>
<evidence type="ECO:0000256" key="1">
    <source>
        <dbReference type="ARBA" id="ARBA00001933"/>
    </source>
</evidence>
<accession>A0AAT9G4T2</accession>
<feature type="binding site" evidence="9">
    <location>
        <position position="287"/>
    </location>
    <ligand>
        <name>substrate</name>
    </ligand>
</feature>
<dbReference type="Pfam" id="PF00202">
    <property type="entry name" value="Aminotran_3"/>
    <property type="match status" value="1"/>
</dbReference>
<protein>
    <recommendedName>
        <fullName evidence="9">Adenosylmethionine-8-amino-7-oxononanoate aminotransferase</fullName>
        <ecNumber evidence="9">2.6.1.62</ecNumber>
    </recommendedName>
    <alternativeName>
        <fullName evidence="9">7,8-diamino-pelargonic acid aminotransferase</fullName>
        <shortName evidence="9">DAPA AT</shortName>
        <shortName evidence="9">DAPA aminotransferase</shortName>
    </alternativeName>
    <alternativeName>
        <fullName evidence="9">7,8-diaminononanoate synthase</fullName>
        <shortName evidence="9">DANS</shortName>
    </alternativeName>
    <alternativeName>
        <fullName evidence="9">Diaminopelargonic acid synthase</fullName>
    </alternativeName>
</protein>
<dbReference type="InterPro" id="IPR015422">
    <property type="entry name" value="PyrdxlP-dep_Trfase_small"/>
</dbReference>
<dbReference type="GO" id="GO:0004015">
    <property type="term" value="F:adenosylmethionine-8-amino-7-oxononanoate transaminase activity"/>
    <property type="evidence" value="ECO:0007669"/>
    <property type="project" value="UniProtKB-UniRule"/>
</dbReference>
<feature type="binding site" evidence="9">
    <location>
        <position position="258"/>
    </location>
    <ligand>
        <name>pyridoxal 5'-phosphate</name>
        <dbReference type="ChEBI" id="CHEBI:597326"/>
    </ligand>
</feature>
<dbReference type="NCBIfam" id="NF004624">
    <property type="entry name" value="PRK05964.1"/>
    <property type="match status" value="1"/>
</dbReference>
<dbReference type="EMBL" id="AP028961">
    <property type="protein sequence ID" value="BET44720.1"/>
    <property type="molecule type" value="Genomic_DNA"/>
</dbReference>
<gene>
    <name evidence="9 10" type="primary">bioA</name>
    <name evidence="10" type="ORF">ACHINZ_3920</name>
</gene>
<keyword evidence="3 9" id="KW-0032">Aminotransferase</keyword>
<dbReference type="Gene3D" id="3.90.1150.10">
    <property type="entry name" value="Aspartate Aminotransferase, domain 1"/>
    <property type="match status" value="1"/>
</dbReference>
<comment type="pathway">
    <text evidence="2 9">Cofactor biosynthesis; biotin biosynthesis; 7,8-diaminononanoate from 8-amino-7-oxononanoate (SAM route): step 1/1.</text>
</comment>
<keyword evidence="5 9" id="KW-0949">S-adenosyl-L-methionine</keyword>
<keyword evidence="9" id="KW-0963">Cytoplasm</keyword>
<feature type="binding site" evidence="9">
    <location>
        <position position="404"/>
    </location>
    <ligand>
        <name>substrate</name>
    </ligand>
</feature>
<sequence length="438" mass="49573">MSTKNEKNFMNKMSKLSDITFDANHIWHPYSSISHPTPNYYITSASGVELTLQNGKKLIDGMSSWWSVIHGYNHPVLNKAAIDQLNNMSHIMFGGIIHQPAIALCKQLVDITDKELECVFLADSGSVAIEVALKMAIQYWHAVDEDRKQFVALEHAYHGDTFGAMSICDPQNSMHNIYQGYIPNQLFVKSPKYGFYEEWKEDDIQPLEQLLMKNYKKIAAIIIEPIVQGAGGMRIYNYKYLIAVKKLCKYYNILLIFDEIATGFGRTGKLFAYEYASIAPDILCIGKALTGGYLTLSATMTTRKIANTICSGKVGHFMHGPTFMGNPLACAIANANITLLRKNYWKKCIKNIEIQLIHELSQLKKSLKVHDVRILGAIAVIEMKNKIDVIEFQKAFVNAGVWIRPFGKLIYLMPPYIITSEQLNKLTYAIKKIIYSKC</sequence>
<feature type="binding site" evidence="9">
    <location>
        <position position="320"/>
    </location>
    <ligand>
        <name>substrate</name>
    </ligand>
</feature>
<dbReference type="InterPro" id="IPR005815">
    <property type="entry name" value="BioA"/>
</dbReference>